<organism evidence="2 3">
    <name type="scientific">Pararhizobium polonicum</name>
    <dbReference type="NCBI Taxonomy" id="1612624"/>
    <lineage>
        <taxon>Bacteria</taxon>
        <taxon>Pseudomonadati</taxon>
        <taxon>Pseudomonadota</taxon>
        <taxon>Alphaproteobacteria</taxon>
        <taxon>Hyphomicrobiales</taxon>
        <taxon>Rhizobiaceae</taxon>
        <taxon>Rhizobium/Agrobacterium group</taxon>
        <taxon>Pararhizobium</taxon>
    </lineage>
</organism>
<dbReference type="RefSeq" id="WP_068958634.1">
    <property type="nucleotide sequence ID" value="NZ_LGLV01000020.1"/>
</dbReference>
<dbReference type="Pfam" id="PF11162">
    <property type="entry name" value="DUF2946"/>
    <property type="match status" value="1"/>
</dbReference>
<dbReference type="AlphaFoldDB" id="A0A1C7NUW0"/>
<protein>
    <recommendedName>
        <fullName evidence="4">DUF2946 domain-containing protein</fullName>
    </recommendedName>
</protein>
<evidence type="ECO:0000313" key="3">
    <source>
        <dbReference type="Proteomes" id="UP000093111"/>
    </source>
</evidence>
<feature type="signal peptide" evidence="1">
    <location>
        <begin position="1"/>
        <end position="32"/>
    </location>
</feature>
<sequence length="131" mass="13844">MAGAGRHMWGAVRVLSALALLFLSFAHQPAFARQITPEMAADYRLPDGSIGDICFGLDGVDGKGHGSSHEGLAPVCDYCRLAASVLLPAPPGESYLVIRLAALISDKPDFPLLFVSHPRSLPPSRAPPLSL</sequence>
<accession>A0A1C7NUW0</accession>
<evidence type="ECO:0000256" key="1">
    <source>
        <dbReference type="SAM" id="SignalP"/>
    </source>
</evidence>
<dbReference type="EMBL" id="LGLV01000020">
    <property type="protein sequence ID" value="OBZ92476.1"/>
    <property type="molecule type" value="Genomic_DNA"/>
</dbReference>
<gene>
    <name evidence="2" type="ORF">ADU59_27325</name>
</gene>
<comment type="caution">
    <text evidence="2">The sequence shown here is derived from an EMBL/GenBank/DDBJ whole genome shotgun (WGS) entry which is preliminary data.</text>
</comment>
<proteinExistence type="predicted"/>
<dbReference type="InterPro" id="IPR021333">
    <property type="entry name" value="DUF2946"/>
</dbReference>
<dbReference type="PATRIC" id="fig|1612624.7.peg.3202"/>
<keyword evidence="1" id="KW-0732">Signal</keyword>
<reference evidence="2 3" key="1">
    <citation type="journal article" date="2016" name="Syst. Appl. Microbiol.">
        <title>Pararhizobium polonicum sp. nov. isolated from tumors on stone fruit rootstocks.</title>
        <authorList>
            <person name="Pulawska J."/>
            <person name="Kuzmanovic N."/>
            <person name="Willems A."/>
            <person name="Pothier J.F."/>
        </authorList>
    </citation>
    <scope>NUCLEOTIDE SEQUENCE [LARGE SCALE GENOMIC DNA]</scope>
    <source>
        <strain evidence="2 3">F5.1</strain>
    </source>
</reference>
<feature type="chain" id="PRO_5008889933" description="DUF2946 domain-containing protein" evidence="1">
    <location>
        <begin position="33"/>
        <end position="131"/>
    </location>
</feature>
<evidence type="ECO:0000313" key="2">
    <source>
        <dbReference type="EMBL" id="OBZ92476.1"/>
    </source>
</evidence>
<evidence type="ECO:0008006" key="4">
    <source>
        <dbReference type="Google" id="ProtNLM"/>
    </source>
</evidence>
<dbReference type="Proteomes" id="UP000093111">
    <property type="component" value="Unassembled WGS sequence"/>
</dbReference>
<name>A0A1C7NUW0_9HYPH</name>
<keyword evidence="3" id="KW-1185">Reference proteome</keyword>